<dbReference type="AlphaFoldDB" id="A0A193BYH9"/>
<evidence type="ECO:0000313" key="5">
    <source>
        <dbReference type="EMBL" id="ANN17225.1"/>
    </source>
</evidence>
<dbReference type="EMBL" id="CP016174">
    <property type="protein sequence ID" value="ANN17225.1"/>
    <property type="molecule type" value="Genomic_DNA"/>
</dbReference>
<keyword evidence="6" id="KW-1185">Reference proteome</keyword>
<accession>A0A193BYH9</accession>
<evidence type="ECO:0000256" key="3">
    <source>
        <dbReference type="SAM" id="MobiDB-lite"/>
    </source>
</evidence>
<dbReference type="InterPro" id="IPR036291">
    <property type="entry name" value="NAD(P)-bd_dom_sf"/>
</dbReference>
<dbReference type="InterPro" id="IPR051317">
    <property type="entry name" value="Gfo/Idh/MocA_oxidoreduct"/>
</dbReference>
<evidence type="ECO:0000259" key="4">
    <source>
        <dbReference type="Pfam" id="PF01408"/>
    </source>
</evidence>
<gene>
    <name evidence="5" type="ORF">SD37_17295</name>
</gene>
<dbReference type="PANTHER" id="PTHR43708:SF5">
    <property type="entry name" value="CONSERVED EXPRESSED OXIDOREDUCTASE (EUROFUNG)-RELATED"/>
    <property type="match status" value="1"/>
</dbReference>
<dbReference type="InterPro" id="IPR000683">
    <property type="entry name" value="Gfo/Idh/MocA-like_OxRdtase_N"/>
</dbReference>
<dbReference type="GO" id="GO:0000166">
    <property type="term" value="F:nucleotide binding"/>
    <property type="evidence" value="ECO:0007669"/>
    <property type="project" value="InterPro"/>
</dbReference>
<evidence type="ECO:0000256" key="2">
    <source>
        <dbReference type="ARBA" id="ARBA00023002"/>
    </source>
</evidence>
<feature type="domain" description="Gfo/Idh/MocA-like oxidoreductase N-terminal" evidence="4">
    <location>
        <begin position="2"/>
        <end position="115"/>
    </location>
</feature>
<evidence type="ECO:0000313" key="6">
    <source>
        <dbReference type="Proteomes" id="UP000093695"/>
    </source>
</evidence>
<reference evidence="5 6" key="1">
    <citation type="journal article" date="2015" name="Genome Announc.">
        <title>Draft Genome Sequence of Norvancomycin-Producing Strain Amycolatopsis orientalis CPCC200066.</title>
        <authorList>
            <person name="Lei X."/>
            <person name="Yuan F."/>
            <person name="Shi Y."/>
            <person name="Li X."/>
            <person name="Wang L."/>
            <person name="Hong B."/>
        </authorList>
    </citation>
    <scope>NUCLEOTIDE SEQUENCE [LARGE SCALE GENOMIC DNA]</scope>
    <source>
        <strain evidence="5 6">B-37</strain>
    </source>
</reference>
<dbReference type="PANTHER" id="PTHR43708">
    <property type="entry name" value="CONSERVED EXPRESSED OXIDOREDUCTASE (EUROFUNG)"/>
    <property type="match status" value="1"/>
</dbReference>
<proteinExistence type="inferred from homology"/>
<dbReference type="Gene3D" id="3.30.360.10">
    <property type="entry name" value="Dihydrodipicolinate Reductase, domain 2"/>
    <property type="match status" value="1"/>
</dbReference>
<sequence length="314" mass="34159">MIRVGVVGLGVISRFYLAAVERSPDVELAAVCDLDPAALRDSPVPGFGDHRAMLSAGGLDAVIVTAPNDVHATVCRDVLDAGLPVCVEKPLATRLADGEDLVARADARDVALFTAFHRRYNGNVRALREKLVGGAPIASLTVRYLERIEEHVGRDRWYLDAARCGGGCVADNGPNALDLVELFLGTVTLRDVRIQRDEDGVDRRATLVLDGAVVELDWSYPGETKDIEVRLTDGTVWRADMLAGFPKFKESLWHEYAGLLREFAAAVRVGGSRHDNGLAILSIVDECYRREHDAGGRTETGDHRHRGEGARTSP</sequence>
<feature type="region of interest" description="Disordered" evidence="3">
    <location>
        <begin position="293"/>
        <end position="314"/>
    </location>
</feature>
<keyword evidence="2" id="KW-0560">Oxidoreductase</keyword>
<name>A0A193BYH9_AMYOR</name>
<dbReference type="KEGG" id="aori:SD37_17295"/>
<dbReference type="Proteomes" id="UP000093695">
    <property type="component" value="Chromosome"/>
</dbReference>
<dbReference type="GO" id="GO:0016491">
    <property type="term" value="F:oxidoreductase activity"/>
    <property type="evidence" value="ECO:0007669"/>
    <property type="project" value="UniProtKB-KW"/>
</dbReference>
<dbReference type="Gene3D" id="3.40.50.720">
    <property type="entry name" value="NAD(P)-binding Rossmann-like Domain"/>
    <property type="match status" value="1"/>
</dbReference>
<evidence type="ECO:0000256" key="1">
    <source>
        <dbReference type="ARBA" id="ARBA00010928"/>
    </source>
</evidence>
<dbReference type="RefSeq" id="WP_044852875.1">
    <property type="nucleotide sequence ID" value="NZ_CP016174.1"/>
</dbReference>
<dbReference type="STRING" id="31958.SD37_17295"/>
<organism evidence="5 6">
    <name type="scientific">Amycolatopsis orientalis</name>
    <name type="common">Nocardia orientalis</name>
    <dbReference type="NCBI Taxonomy" id="31958"/>
    <lineage>
        <taxon>Bacteria</taxon>
        <taxon>Bacillati</taxon>
        <taxon>Actinomycetota</taxon>
        <taxon>Actinomycetes</taxon>
        <taxon>Pseudonocardiales</taxon>
        <taxon>Pseudonocardiaceae</taxon>
        <taxon>Amycolatopsis</taxon>
    </lineage>
</organism>
<comment type="similarity">
    <text evidence="1">Belongs to the Gfo/Idh/MocA family.</text>
</comment>
<dbReference type="SUPFAM" id="SSF51735">
    <property type="entry name" value="NAD(P)-binding Rossmann-fold domains"/>
    <property type="match status" value="1"/>
</dbReference>
<protein>
    <submittedName>
        <fullName evidence="5">Oxidoreductase</fullName>
    </submittedName>
</protein>
<dbReference type="Pfam" id="PF01408">
    <property type="entry name" value="GFO_IDH_MocA"/>
    <property type="match status" value="1"/>
</dbReference>